<dbReference type="InterPro" id="IPR036291">
    <property type="entry name" value="NAD(P)-bd_dom_sf"/>
</dbReference>
<dbReference type="RefSeq" id="WP_055258175.1">
    <property type="nucleotide sequence ID" value="NZ_CABIXL010000003.1"/>
</dbReference>
<organism evidence="4 5">
    <name type="scientific">Sarcina ventriculi</name>
    <name type="common">Clostridium ventriculi</name>
    <dbReference type="NCBI Taxonomy" id="1267"/>
    <lineage>
        <taxon>Bacteria</taxon>
        <taxon>Bacillati</taxon>
        <taxon>Bacillota</taxon>
        <taxon>Clostridia</taxon>
        <taxon>Eubacteriales</taxon>
        <taxon>Clostridiaceae</taxon>
        <taxon>Sarcina</taxon>
    </lineage>
</organism>
<protein>
    <recommendedName>
        <fullName evidence="2">dTDP-4-dehydrorhamnose reductase</fullName>
        <ecNumber evidence="2">1.1.1.133</ecNumber>
    </recommendedName>
</protein>
<dbReference type="NCBIfam" id="TIGR01214">
    <property type="entry name" value="rmlD"/>
    <property type="match status" value="1"/>
</dbReference>
<feature type="domain" description="RmlD-like substrate binding" evidence="3">
    <location>
        <begin position="1"/>
        <end position="290"/>
    </location>
</feature>
<evidence type="ECO:0000313" key="4">
    <source>
        <dbReference type="EMBL" id="CUN74049.1"/>
    </source>
</evidence>
<comment type="caution">
    <text evidence="4">The sequence shown here is derived from an EMBL/GenBank/DDBJ whole genome shotgun (WGS) entry which is preliminary data.</text>
</comment>
<dbReference type="Proteomes" id="UP000095488">
    <property type="component" value="Unassembled WGS sequence"/>
</dbReference>
<evidence type="ECO:0000259" key="3">
    <source>
        <dbReference type="Pfam" id="PF04321"/>
    </source>
</evidence>
<reference evidence="4 5" key="1">
    <citation type="submission" date="2015-09" db="EMBL/GenBank/DDBJ databases">
        <authorList>
            <consortium name="Pathogen Informatics"/>
        </authorList>
    </citation>
    <scope>NUCLEOTIDE SEQUENCE [LARGE SCALE GENOMIC DNA]</scope>
    <source>
        <strain evidence="4 5">2789STDY5834858</strain>
    </source>
</reference>
<accession>A0ABM9UP23</accession>
<proteinExistence type="inferred from homology"/>
<sequence>MKILITGSKGQLGNELQDIIKSGKCDICNMPERVKEYEVIALDVEDLDITSFESVKKVLEKEKPDVVINCAAATNVDGCESNVDLAFKINSLGPRNLAIICEKIDAKLVQVSTDYVFSGQGIKPLTEFDLTAPYSVYGKTKLLGESYVREFSSKYFIVRTAWLYGRVGKNFVYTMMKLGEEKEVLNVVNDQRGNPTNANDLAYHILKLIETEEYGVYHCTGKGECSWYEFAKEIMALSNRKCKVNPCTSQEYKTPAKRPEYSSLDNMMLRATVGDDMREWKEALENFIKSIP</sequence>
<dbReference type="CDD" id="cd05254">
    <property type="entry name" value="dTDP_HR_like_SDR_e"/>
    <property type="match status" value="1"/>
</dbReference>
<evidence type="ECO:0000256" key="1">
    <source>
        <dbReference type="ARBA" id="ARBA00010944"/>
    </source>
</evidence>
<keyword evidence="5" id="KW-1185">Reference proteome</keyword>
<dbReference type="PANTHER" id="PTHR10491:SF4">
    <property type="entry name" value="METHIONINE ADENOSYLTRANSFERASE 2 SUBUNIT BETA"/>
    <property type="match status" value="1"/>
</dbReference>
<dbReference type="GO" id="GO:0008831">
    <property type="term" value="F:dTDP-4-dehydrorhamnose reductase activity"/>
    <property type="evidence" value="ECO:0007669"/>
    <property type="project" value="UniProtKB-EC"/>
</dbReference>
<dbReference type="Pfam" id="PF04321">
    <property type="entry name" value="RmlD_sub_bind"/>
    <property type="match status" value="1"/>
</dbReference>
<keyword evidence="2" id="KW-0521">NADP</keyword>
<dbReference type="SUPFAM" id="SSF51735">
    <property type="entry name" value="NAD(P)-binding Rossmann-fold domains"/>
    <property type="match status" value="1"/>
</dbReference>
<evidence type="ECO:0000256" key="2">
    <source>
        <dbReference type="RuleBase" id="RU364082"/>
    </source>
</evidence>
<gene>
    <name evidence="4" type="primary">strL</name>
    <name evidence="4" type="ORF">ERS852473_00952</name>
</gene>
<comment type="function">
    <text evidence="2">Catalyzes the reduction of dTDP-6-deoxy-L-lyxo-4-hexulose to yield dTDP-L-rhamnose.</text>
</comment>
<comment type="similarity">
    <text evidence="1 2">Belongs to the dTDP-4-dehydrorhamnose reductase family.</text>
</comment>
<dbReference type="Gene3D" id="3.40.50.720">
    <property type="entry name" value="NAD(P)-binding Rossmann-like Domain"/>
    <property type="match status" value="1"/>
</dbReference>
<dbReference type="PANTHER" id="PTHR10491">
    <property type="entry name" value="DTDP-4-DEHYDRORHAMNOSE REDUCTASE"/>
    <property type="match status" value="1"/>
</dbReference>
<dbReference type="InterPro" id="IPR005913">
    <property type="entry name" value="dTDP_dehydrorham_reduct"/>
</dbReference>
<keyword evidence="2 4" id="KW-0560">Oxidoreductase</keyword>
<dbReference type="EMBL" id="CYZR01000003">
    <property type="protein sequence ID" value="CUN74049.1"/>
    <property type="molecule type" value="Genomic_DNA"/>
</dbReference>
<evidence type="ECO:0000313" key="5">
    <source>
        <dbReference type="Proteomes" id="UP000095488"/>
    </source>
</evidence>
<dbReference type="Gene3D" id="3.90.25.10">
    <property type="entry name" value="UDP-galactose 4-epimerase, domain 1"/>
    <property type="match status" value="1"/>
</dbReference>
<dbReference type="InterPro" id="IPR029903">
    <property type="entry name" value="RmlD-like-bd"/>
</dbReference>
<name>A0ABM9UP23_SARVE</name>
<dbReference type="EC" id="1.1.1.133" evidence="2"/>
<comment type="pathway">
    <text evidence="2">Carbohydrate biosynthesis; dTDP-L-rhamnose biosynthesis.</text>
</comment>